<dbReference type="GO" id="GO:0000724">
    <property type="term" value="P:double-strand break repair via homologous recombination"/>
    <property type="evidence" value="ECO:0007669"/>
    <property type="project" value="TreeGrafter"/>
</dbReference>
<dbReference type="EMBL" id="JANAWD010000416">
    <property type="protein sequence ID" value="KAJ3479797.1"/>
    <property type="molecule type" value="Genomic_DNA"/>
</dbReference>
<dbReference type="InterPro" id="IPR014001">
    <property type="entry name" value="Helicase_ATP-bd"/>
</dbReference>
<dbReference type="GO" id="GO:0005524">
    <property type="term" value="F:ATP binding"/>
    <property type="evidence" value="ECO:0007669"/>
    <property type="project" value="UniProtKB-KW"/>
</dbReference>
<evidence type="ECO:0000256" key="4">
    <source>
        <dbReference type="ARBA" id="ARBA00022840"/>
    </source>
</evidence>
<accession>A0AAD5YFV6</accession>
<sequence>MSTSGNASPSIQEIRAKCQEVFGCKPFLWQCRALEATLKGSDVIIDVGTGAGKTLAFFLPLLFRPSGIQIIVTALNILGQQNVETLQRARVTAISISAECATAQNFQDIADGRYRVVVVNPEQLMKPNGGFEKLFRNEGFVSQISSIVFDEAHCISQWGTFRPEYKQVSRLRYLLPSTPFVFASATFSPLILEDIKQTLHLRNENLTHIRLPNDRPNISLGVRQMKYAVSSFLDLIFLIPQSWKEGDPPPKKFVVFFDSIAESVQAGRFLRRRLPLEQRKKIRWLHSNMSEPFKKQTVEQLKNGEIWGICATDSFGMGMDLPDIALIVNWKILCSMCTLWQRLGRGARDRDLTATTYVFVEKKYIDSEREKAAKRKAAREQTKKRKRTETRDEEPAQKWRRVGDTGLATRVSVQAETETPEIDEGNVVDNVDPAALQELMEWDFDDESDAEEPEERVSWPTEERVLGVMLDLSMCLEDRLEVRRALYHEQEKGRNSKAVVKKRGVVSLPPELDDFVNADERKLGCRRVPIKAYFGSTRAGESCVTHACSRSLRSPHDVNSHDDTLRM</sequence>
<dbReference type="EC" id="5.6.2.4" evidence="7"/>
<evidence type="ECO:0000256" key="5">
    <source>
        <dbReference type="ARBA" id="ARBA00023125"/>
    </source>
</evidence>
<evidence type="ECO:0000259" key="10">
    <source>
        <dbReference type="PROSITE" id="PS51194"/>
    </source>
</evidence>
<dbReference type="SMART" id="SM00487">
    <property type="entry name" value="DEXDc"/>
    <property type="match status" value="1"/>
</dbReference>
<dbReference type="GO" id="GO:0005737">
    <property type="term" value="C:cytoplasm"/>
    <property type="evidence" value="ECO:0007669"/>
    <property type="project" value="TreeGrafter"/>
</dbReference>
<dbReference type="PROSITE" id="PS51192">
    <property type="entry name" value="HELICASE_ATP_BIND_1"/>
    <property type="match status" value="1"/>
</dbReference>
<dbReference type="Proteomes" id="UP001212997">
    <property type="component" value="Unassembled WGS sequence"/>
</dbReference>
<dbReference type="GO" id="GO:0003677">
    <property type="term" value="F:DNA binding"/>
    <property type="evidence" value="ECO:0007669"/>
    <property type="project" value="UniProtKB-KW"/>
</dbReference>
<dbReference type="GO" id="GO:0009378">
    <property type="term" value="F:four-way junction helicase activity"/>
    <property type="evidence" value="ECO:0007669"/>
    <property type="project" value="TreeGrafter"/>
</dbReference>
<dbReference type="PROSITE" id="PS00690">
    <property type="entry name" value="DEAH_ATP_HELICASE"/>
    <property type="match status" value="1"/>
</dbReference>
<evidence type="ECO:0000313" key="11">
    <source>
        <dbReference type="EMBL" id="KAJ3479797.1"/>
    </source>
</evidence>
<dbReference type="PANTHER" id="PTHR13710:SF154">
    <property type="entry name" value="RECQ HELICASE, PUTATIVE (AFU_ORTHOLOGUE AFUA_6G14720)-RELATED"/>
    <property type="match status" value="1"/>
</dbReference>
<dbReference type="GO" id="GO:0016787">
    <property type="term" value="F:hydrolase activity"/>
    <property type="evidence" value="ECO:0007669"/>
    <property type="project" value="UniProtKB-KW"/>
</dbReference>
<evidence type="ECO:0000259" key="9">
    <source>
        <dbReference type="PROSITE" id="PS51192"/>
    </source>
</evidence>
<evidence type="ECO:0000256" key="6">
    <source>
        <dbReference type="ARBA" id="ARBA00034617"/>
    </source>
</evidence>
<dbReference type="GO" id="GO:0005694">
    <property type="term" value="C:chromosome"/>
    <property type="evidence" value="ECO:0007669"/>
    <property type="project" value="TreeGrafter"/>
</dbReference>
<reference evidence="11" key="1">
    <citation type="submission" date="2022-07" db="EMBL/GenBank/DDBJ databases">
        <title>Genome Sequence of Physisporinus lineatus.</title>
        <authorList>
            <person name="Buettner E."/>
        </authorList>
    </citation>
    <scope>NUCLEOTIDE SEQUENCE</scope>
    <source>
        <strain evidence="11">VT162</strain>
    </source>
</reference>
<keyword evidence="5" id="KW-0238">DNA-binding</keyword>
<dbReference type="InterPro" id="IPR001650">
    <property type="entry name" value="Helicase_C-like"/>
</dbReference>
<keyword evidence="12" id="KW-1185">Reference proteome</keyword>
<comment type="caution">
    <text evidence="11">The sequence shown here is derived from an EMBL/GenBank/DDBJ whole genome shotgun (WGS) entry which is preliminary data.</text>
</comment>
<evidence type="ECO:0000256" key="8">
    <source>
        <dbReference type="SAM" id="MobiDB-lite"/>
    </source>
</evidence>
<name>A0AAD5YFV6_9APHY</name>
<dbReference type="Pfam" id="PF00271">
    <property type="entry name" value="Helicase_C"/>
    <property type="match status" value="1"/>
</dbReference>
<evidence type="ECO:0000313" key="12">
    <source>
        <dbReference type="Proteomes" id="UP001212997"/>
    </source>
</evidence>
<dbReference type="Gene3D" id="3.40.50.300">
    <property type="entry name" value="P-loop containing nucleotide triphosphate hydrolases"/>
    <property type="match status" value="2"/>
</dbReference>
<evidence type="ECO:0000256" key="3">
    <source>
        <dbReference type="ARBA" id="ARBA00022801"/>
    </source>
</evidence>
<dbReference type="GO" id="GO:0043138">
    <property type="term" value="F:3'-5' DNA helicase activity"/>
    <property type="evidence" value="ECO:0007669"/>
    <property type="project" value="UniProtKB-EC"/>
</dbReference>
<keyword evidence="4" id="KW-0067">ATP-binding</keyword>
<comment type="catalytic activity">
    <reaction evidence="6">
        <text>Couples ATP hydrolysis with the unwinding of duplex DNA by translocating in the 3'-5' direction.</text>
        <dbReference type="EC" id="5.6.2.4"/>
    </reaction>
</comment>
<dbReference type="InterPro" id="IPR002464">
    <property type="entry name" value="DNA/RNA_helicase_DEAH_CS"/>
</dbReference>
<dbReference type="AlphaFoldDB" id="A0AAD5YFV6"/>
<dbReference type="InterPro" id="IPR011545">
    <property type="entry name" value="DEAD/DEAH_box_helicase_dom"/>
</dbReference>
<keyword evidence="2" id="KW-0547">Nucleotide-binding</keyword>
<evidence type="ECO:0000256" key="2">
    <source>
        <dbReference type="ARBA" id="ARBA00022741"/>
    </source>
</evidence>
<dbReference type="PROSITE" id="PS51194">
    <property type="entry name" value="HELICASE_CTER"/>
    <property type="match status" value="1"/>
</dbReference>
<evidence type="ECO:0000256" key="1">
    <source>
        <dbReference type="ARBA" id="ARBA00005446"/>
    </source>
</evidence>
<dbReference type="SMART" id="SM00490">
    <property type="entry name" value="HELICc"/>
    <property type="match status" value="1"/>
</dbReference>
<dbReference type="Pfam" id="PF00270">
    <property type="entry name" value="DEAD"/>
    <property type="match status" value="1"/>
</dbReference>
<dbReference type="SUPFAM" id="SSF52540">
    <property type="entry name" value="P-loop containing nucleoside triphosphate hydrolases"/>
    <property type="match status" value="1"/>
</dbReference>
<gene>
    <name evidence="11" type="ORF">NLI96_g8805</name>
</gene>
<feature type="domain" description="Helicase C-terminal" evidence="10">
    <location>
        <begin position="231"/>
        <end position="394"/>
    </location>
</feature>
<protein>
    <recommendedName>
        <fullName evidence="7">DNA 3'-5' helicase</fullName>
        <ecNumber evidence="7">5.6.2.4</ecNumber>
    </recommendedName>
</protein>
<dbReference type="InterPro" id="IPR027417">
    <property type="entry name" value="P-loop_NTPase"/>
</dbReference>
<feature type="compositionally biased region" description="Basic residues" evidence="8">
    <location>
        <begin position="372"/>
        <end position="388"/>
    </location>
</feature>
<feature type="region of interest" description="Disordered" evidence="8">
    <location>
        <begin position="370"/>
        <end position="396"/>
    </location>
</feature>
<dbReference type="PANTHER" id="PTHR13710">
    <property type="entry name" value="DNA HELICASE RECQ FAMILY MEMBER"/>
    <property type="match status" value="1"/>
</dbReference>
<feature type="domain" description="Helicase ATP-binding" evidence="9">
    <location>
        <begin position="34"/>
        <end position="205"/>
    </location>
</feature>
<keyword evidence="3" id="KW-0378">Hydrolase</keyword>
<comment type="similarity">
    <text evidence="1">Belongs to the helicase family. RecQ subfamily.</text>
</comment>
<organism evidence="11 12">
    <name type="scientific">Meripilus lineatus</name>
    <dbReference type="NCBI Taxonomy" id="2056292"/>
    <lineage>
        <taxon>Eukaryota</taxon>
        <taxon>Fungi</taxon>
        <taxon>Dikarya</taxon>
        <taxon>Basidiomycota</taxon>
        <taxon>Agaricomycotina</taxon>
        <taxon>Agaricomycetes</taxon>
        <taxon>Polyporales</taxon>
        <taxon>Meripilaceae</taxon>
        <taxon>Meripilus</taxon>
    </lineage>
</organism>
<evidence type="ECO:0000256" key="7">
    <source>
        <dbReference type="ARBA" id="ARBA00034808"/>
    </source>
</evidence>
<proteinExistence type="inferred from homology"/>